<feature type="compositionally biased region" description="Basic and acidic residues" evidence="1">
    <location>
        <begin position="87"/>
        <end position="101"/>
    </location>
</feature>
<feature type="region of interest" description="Disordered" evidence="1">
    <location>
        <begin position="87"/>
        <end position="127"/>
    </location>
</feature>
<name>A0A1G4BQD6_9PEZI</name>
<comment type="caution">
    <text evidence="2">The sequence shown here is derived from an EMBL/GenBank/DDBJ whole genome shotgun (WGS) entry which is preliminary data.</text>
</comment>
<dbReference type="GeneID" id="34554372"/>
<dbReference type="OrthoDB" id="10591520at2759"/>
<evidence type="ECO:0000313" key="2">
    <source>
        <dbReference type="EMBL" id="OHF03487.1"/>
    </source>
</evidence>
<gene>
    <name evidence="2" type="ORF">CORC01_01206</name>
</gene>
<dbReference type="AlphaFoldDB" id="A0A1G4BQD6"/>
<evidence type="ECO:0000256" key="1">
    <source>
        <dbReference type="SAM" id="MobiDB-lite"/>
    </source>
</evidence>
<dbReference type="RefSeq" id="XP_022480623.1">
    <property type="nucleotide sequence ID" value="XM_022612862.1"/>
</dbReference>
<organism evidence="2 3">
    <name type="scientific">Colletotrichum orchidophilum</name>
    <dbReference type="NCBI Taxonomy" id="1209926"/>
    <lineage>
        <taxon>Eukaryota</taxon>
        <taxon>Fungi</taxon>
        <taxon>Dikarya</taxon>
        <taxon>Ascomycota</taxon>
        <taxon>Pezizomycotina</taxon>
        <taxon>Sordariomycetes</taxon>
        <taxon>Hypocreomycetidae</taxon>
        <taxon>Glomerellales</taxon>
        <taxon>Glomerellaceae</taxon>
        <taxon>Colletotrichum</taxon>
    </lineage>
</organism>
<reference evidence="2 3" key="1">
    <citation type="submission" date="2016-09" db="EMBL/GenBank/DDBJ databases">
        <authorList>
            <person name="Capua I."/>
            <person name="De Benedictis P."/>
            <person name="Joannis T."/>
            <person name="Lombin L.H."/>
            <person name="Cattoli G."/>
        </authorList>
    </citation>
    <scope>NUCLEOTIDE SEQUENCE [LARGE SCALE GENOMIC DNA]</scope>
    <source>
        <strain evidence="2 3">IMI 309357</strain>
    </source>
</reference>
<accession>A0A1G4BQD6</accession>
<proteinExistence type="predicted"/>
<keyword evidence="3" id="KW-1185">Reference proteome</keyword>
<dbReference type="EMBL" id="MJBS01000006">
    <property type="protein sequence ID" value="OHF03487.1"/>
    <property type="molecule type" value="Genomic_DNA"/>
</dbReference>
<sequence length="145" mass="16129">MDPKLGTESCRSLHKSRVNFIIANYKRPILCDHLPKIRTPCQGTTHHVDGWSSTSRTHFSPIPTMWTEWDGARQCCSPTGCLRTTVRSKEKNKSRRTEKEGTISVEQPTSHITAFRPPSDSGAESPPSVCQAVDATVLCPYSACR</sequence>
<evidence type="ECO:0000313" key="3">
    <source>
        <dbReference type="Proteomes" id="UP000176998"/>
    </source>
</evidence>
<protein>
    <submittedName>
        <fullName evidence="2">Uncharacterized protein</fullName>
    </submittedName>
</protein>
<dbReference type="Proteomes" id="UP000176998">
    <property type="component" value="Unassembled WGS sequence"/>
</dbReference>